<reference evidence="1 2" key="1">
    <citation type="submission" date="2015-12" db="EMBL/GenBank/DDBJ databases">
        <title>The genome of Folsomia candida.</title>
        <authorList>
            <person name="Faddeeva A."/>
            <person name="Derks M.F."/>
            <person name="Anvar Y."/>
            <person name="Smit S."/>
            <person name="Van Straalen N."/>
            <person name="Roelofs D."/>
        </authorList>
    </citation>
    <scope>NUCLEOTIDE SEQUENCE [LARGE SCALE GENOMIC DNA]</scope>
    <source>
        <strain evidence="1 2">VU population</strain>
        <tissue evidence="1">Whole body</tissue>
    </source>
</reference>
<evidence type="ECO:0000313" key="1">
    <source>
        <dbReference type="EMBL" id="OXA43764.1"/>
    </source>
</evidence>
<name>A0A226DFX6_FOLCA</name>
<gene>
    <name evidence="1" type="ORF">Fcan01_21377</name>
</gene>
<comment type="caution">
    <text evidence="1">The sequence shown here is derived from an EMBL/GenBank/DDBJ whole genome shotgun (WGS) entry which is preliminary data.</text>
</comment>
<organism evidence="1 2">
    <name type="scientific">Folsomia candida</name>
    <name type="common">Springtail</name>
    <dbReference type="NCBI Taxonomy" id="158441"/>
    <lineage>
        <taxon>Eukaryota</taxon>
        <taxon>Metazoa</taxon>
        <taxon>Ecdysozoa</taxon>
        <taxon>Arthropoda</taxon>
        <taxon>Hexapoda</taxon>
        <taxon>Collembola</taxon>
        <taxon>Entomobryomorpha</taxon>
        <taxon>Isotomoidea</taxon>
        <taxon>Isotomidae</taxon>
        <taxon>Proisotominae</taxon>
        <taxon>Folsomia</taxon>
    </lineage>
</organism>
<dbReference type="AlphaFoldDB" id="A0A226DFX6"/>
<keyword evidence="2" id="KW-1185">Reference proteome</keyword>
<dbReference type="Proteomes" id="UP000198287">
    <property type="component" value="Unassembled WGS sequence"/>
</dbReference>
<accession>A0A226DFX6</accession>
<sequence length="244" mass="26243">MGDTGFLKHLEGEGVALAVDAPRHNGGNGSGESGCTLPYFTREPEVRGEAAHNQTLTQPTWPAADQLLPRNGLQLHLMSILEYCPQPIQPAGGISDGNKKTELTLKKYWSNKHFNLVDCHYYEREWRAVVEVVVVGEGGGAGDNNSGLVVLVRKRLESQKLWLCSLTSQTPWLPHESTVVVGLAVLLWGKANGTSAFSHSNVASIEVDDASPSIIADGVNQRPAQVWSHAGGELHGGGDHLQDA</sequence>
<proteinExistence type="predicted"/>
<protein>
    <submittedName>
        <fullName evidence="1">Uncharacterized protein</fullName>
    </submittedName>
</protein>
<evidence type="ECO:0000313" key="2">
    <source>
        <dbReference type="Proteomes" id="UP000198287"/>
    </source>
</evidence>
<dbReference type="EMBL" id="LNIX01000021">
    <property type="protein sequence ID" value="OXA43764.1"/>
    <property type="molecule type" value="Genomic_DNA"/>
</dbReference>